<protein>
    <submittedName>
        <fullName evidence="1">Uncharacterized protein</fullName>
    </submittedName>
</protein>
<dbReference type="Proteomes" id="UP000051012">
    <property type="component" value="Unassembled WGS sequence"/>
</dbReference>
<sequence>MNITKKGVMLSLLCVIMLGIIGLARADYPIVEQYGKLIDVKKTSNVIDNQGRYEYEVTMEIDGAPVYLTLMMPGNEAQELKQAQGMFVKIYYQGGILSRFHF</sequence>
<evidence type="ECO:0000313" key="1">
    <source>
        <dbReference type="EMBL" id="KPJ74282.1"/>
    </source>
</evidence>
<dbReference type="EMBL" id="LJNI01000009">
    <property type="protein sequence ID" value="KPJ74282.1"/>
    <property type="molecule type" value="Genomic_DNA"/>
</dbReference>
<reference evidence="1 2" key="1">
    <citation type="journal article" date="2015" name="Microbiome">
        <title>Genomic resolution of linkages in carbon, nitrogen, and sulfur cycling among widespread estuary sediment bacteria.</title>
        <authorList>
            <person name="Baker B.J."/>
            <person name="Lazar C.S."/>
            <person name="Teske A.P."/>
            <person name="Dick G.J."/>
        </authorList>
    </citation>
    <scope>NUCLEOTIDE SEQUENCE [LARGE SCALE GENOMIC DNA]</scope>
    <source>
        <strain evidence="1">DG_78</strain>
    </source>
</reference>
<dbReference type="AlphaFoldDB" id="A0A0S7YIA5"/>
<proteinExistence type="predicted"/>
<organism evidence="1 2">
    <name type="scientific">candidate division TA06 bacterium DG_78</name>
    <dbReference type="NCBI Taxonomy" id="1703772"/>
    <lineage>
        <taxon>Bacteria</taxon>
        <taxon>Bacteria division TA06</taxon>
    </lineage>
</organism>
<evidence type="ECO:0000313" key="2">
    <source>
        <dbReference type="Proteomes" id="UP000051012"/>
    </source>
</evidence>
<name>A0A0S7YIA5_UNCT6</name>
<accession>A0A0S7YIA5</accession>
<comment type="caution">
    <text evidence="1">The sequence shown here is derived from an EMBL/GenBank/DDBJ whole genome shotgun (WGS) entry which is preliminary data.</text>
</comment>
<gene>
    <name evidence="1" type="ORF">AMJ52_01230</name>
</gene>